<dbReference type="EMBL" id="CAFBLS010000105">
    <property type="protein sequence ID" value="CAB4875903.1"/>
    <property type="molecule type" value="Genomic_DNA"/>
</dbReference>
<dbReference type="PANTHER" id="PTHR42697">
    <property type="entry name" value="ENDONUCLEASE 8"/>
    <property type="match status" value="1"/>
</dbReference>
<dbReference type="GO" id="GO:0008270">
    <property type="term" value="F:zinc ion binding"/>
    <property type="evidence" value="ECO:0007669"/>
    <property type="project" value="UniProtKB-KW"/>
</dbReference>
<protein>
    <recommendedName>
        <fullName evidence="2">DNA-(apurinic or apyrimidinic site) lyase</fullName>
        <ecNumber evidence="2">4.2.99.18</ecNumber>
    </recommendedName>
</protein>
<dbReference type="CDD" id="cd08970">
    <property type="entry name" value="AcNei1_N"/>
    <property type="match status" value="1"/>
</dbReference>
<evidence type="ECO:0000259" key="13">
    <source>
        <dbReference type="PROSITE" id="PS51066"/>
    </source>
</evidence>
<dbReference type="Gene3D" id="1.10.8.50">
    <property type="match status" value="1"/>
</dbReference>
<evidence type="ECO:0000256" key="10">
    <source>
        <dbReference type="ARBA" id="ARBA00023239"/>
    </source>
</evidence>
<dbReference type="PROSITE" id="PS51066">
    <property type="entry name" value="ZF_FPG_2"/>
    <property type="match status" value="1"/>
</dbReference>
<dbReference type="AlphaFoldDB" id="A0A6J7E861"/>
<dbReference type="GO" id="GO:0000703">
    <property type="term" value="F:oxidized pyrimidine nucleobase lesion DNA N-glycosylase activity"/>
    <property type="evidence" value="ECO:0007669"/>
    <property type="project" value="TreeGrafter"/>
</dbReference>
<dbReference type="SUPFAM" id="SSF57716">
    <property type="entry name" value="Glucocorticoid receptor-like (DNA-binding domain)"/>
    <property type="match status" value="1"/>
</dbReference>
<evidence type="ECO:0000256" key="7">
    <source>
        <dbReference type="ARBA" id="ARBA00022833"/>
    </source>
</evidence>
<dbReference type="InterPro" id="IPR010979">
    <property type="entry name" value="Ribosomal_uS13-like_H2TH"/>
</dbReference>
<keyword evidence="9" id="KW-0234">DNA repair</keyword>
<comment type="similarity">
    <text evidence="1">Belongs to the FPG family.</text>
</comment>
<gene>
    <name evidence="15" type="ORF">UFOPK3402_00955</name>
</gene>
<keyword evidence="5" id="KW-0863">Zinc-finger</keyword>
<reference evidence="15" key="1">
    <citation type="submission" date="2020-05" db="EMBL/GenBank/DDBJ databases">
        <authorList>
            <person name="Chiriac C."/>
            <person name="Salcher M."/>
            <person name="Ghai R."/>
            <person name="Kavagutti S V."/>
        </authorList>
    </citation>
    <scope>NUCLEOTIDE SEQUENCE</scope>
</reference>
<evidence type="ECO:0000256" key="11">
    <source>
        <dbReference type="ARBA" id="ARBA00023268"/>
    </source>
</evidence>
<dbReference type="GO" id="GO:0140078">
    <property type="term" value="F:class I DNA-(apurinic or apyrimidinic site) endonuclease activity"/>
    <property type="evidence" value="ECO:0007669"/>
    <property type="project" value="UniProtKB-EC"/>
</dbReference>
<evidence type="ECO:0000256" key="3">
    <source>
        <dbReference type="ARBA" id="ARBA00022723"/>
    </source>
</evidence>
<evidence type="ECO:0000313" key="15">
    <source>
        <dbReference type="EMBL" id="CAB4875903.1"/>
    </source>
</evidence>
<evidence type="ECO:0000256" key="5">
    <source>
        <dbReference type="ARBA" id="ARBA00022771"/>
    </source>
</evidence>
<keyword evidence="4" id="KW-0227">DNA damage</keyword>
<dbReference type="SMART" id="SM01232">
    <property type="entry name" value="H2TH"/>
    <property type="match status" value="1"/>
</dbReference>
<dbReference type="InterPro" id="IPR015886">
    <property type="entry name" value="H2TH_FPG"/>
</dbReference>
<accession>A0A6J7E861</accession>
<dbReference type="InterPro" id="IPR035937">
    <property type="entry name" value="FPG_N"/>
</dbReference>
<evidence type="ECO:0000256" key="12">
    <source>
        <dbReference type="ARBA" id="ARBA00023295"/>
    </source>
</evidence>
<evidence type="ECO:0000259" key="14">
    <source>
        <dbReference type="PROSITE" id="PS51068"/>
    </source>
</evidence>
<sequence length="269" mass="29982">MPEGHVVHSQARAIARAFGGKATEVDSPQGRFADGAALVDGVRLVGAEAHGKHLFIAFANDRWVHVHLGLFGKWRIAKGEAPAEQGLIRLRLRNATHYAELRGPTVCEVLGDDERLAAIARVGPDPIRADADPMRAWVKVTRSRSSIGALLMDQRLFAGVGNIYRAEVLFRQNISPYRPGAMVSWADFEAIWTDLTVLMADGVKRRRIDTVRPEHMPEIMGRLARKDRHGGEVYVYRREGMDCYLCGSAIRMADMQARKLYWCPPCQPG</sequence>
<organism evidence="15">
    <name type="scientific">freshwater metagenome</name>
    <dbReference type="NCBI Taxonomy" id="449393"/>
    <lineage>
        <taxon>unclassified sequences</taxon>
        <taxon>metagenomes</taxon>
        <taxon>ecological metagenomes</taxon>
    </lineage>
</organism>
<dbReference type="EC" id="4.2.99.18" evidence="2"/>
<evidence type="ECO:0000256" key="1">
    <source>
        <dbReference type="ARBA" id="ARBA00009409"/>
    </source>
</evidence>
<dbReference type="InterPro" id="IPR012319">
    <property type="entry name" value="FPG_cat"/>
</dbReference>
<keyword evidence="8" id="KW-0238">DNA-binding</keyword>
<dbReference type="Pfam" id="PF01149">
    <property type="entry name" value="Fapy_DNA_glyco"/>
    <property type="match status" value="1"/>
</dbReference>
<dbReference type="PROSITE" id="PS51068">
    <property type="entry name" value="FPG_CAT"/>
    <property type="match status" value="1"/>
</dbReference>
<feature type="domain" description="Formamidopyrimidine-DNA glycosylase catalytic" evidence="14">
    <location>
        <begin position="2"/>
        <end position="99"/>
    </location>
</feature>
<keyword evidence="6" id="KW-0378">Hydrolase</keyword>
<keyword evidence="10" id="KW-0456">Lyase</keyword>
<keyword evidence="11" id="KW-0511">Multifunctional enzyme</keyword>
<evidence type="ECO:0000256" key="8">
    <source>
        <dbReference type="ARBA" id="ARBA00023125"/>
    </source>
</evidence>
<evidence type="ECO:0000256" key="2">
    <source>
        <dbReference type="ARBA" id="ARBA00012720"/>
    </source>
</evidence>
<proteinExistence type="inferred from homology"/>
<dbReference type="Pfam" id="PF06831">
    <property type="entry name" value="H2TH"/>
    <property type="match status" value="1"/>
</dbReference>
<dbReference type="SUPFAM" id="SSF81624">
    <property type="entry name" value="N-terminal domain of MutM-like DNA repair proteins"/>
    <property type="match status" value="1"/>
</dbReference>
<dbReference type="GO" id="GO:0006284">
    <property type="term" value="P:base-excision repair"/>
    <property type="evidence" value="ECO:0007669"/>
    <property type="project" value="InterPro"/>
</dbReference>
<evidence type="ECO:0000256" key="6">
    <source>
        <dbReference type="ARBA" id="ARBA00022801"/>
    </source>
</evidence>
<dbReference type="GO" id="GO:0003684">
    <property type="term" value="F:damaged DNA binding"/>
    <property type="evidence" value="ECO:0007669"/>
    <property type="project" value="InterPro"/>
</dbReference>
<evidence type="ECO:0000256" key="9">
    <source>
        <dbReference type="ARBA" id="ARBA00023204"/>
    </source>
</evidence>
<dbReference type="InterPro" id="IPR000214">
    <property type="entry name" value="Znf_DNA_glyclase/AP_lyase"/>
</dbReference>
<dbReference type="Gene3D" id="3.20.190.10">
    <property type="entry name" value="MutM-like, N-terminal"/>
    <property type="match status" value="1"/>
</dbReference>
<dbReference type="SUPFAM" id="SSF46946">
    <property type="entry name" value="S13-like H2TH domain"/>
    <property type="match status" value="1"/>
</dbReference>
<dbReference type="PANTHER" id="PTHR42697:SF3">
    <property type="entry name" value="ENDONUCLEASE 8 1"/>
    <property type="match status" value="1"/>
</dbReference>
<keyword evidence="3" id="KW-0479">Metal-binding</keyword>
<dbReference type="SMART" id="SM00898">
    <property type="entry name" value="Fapy_DNA_glyco"/>
    <property type="match status" value="1"/>
</dbReference>
<name>A0A6J7E861_9ZZZZ</name>
<keyword evidence="12" id="KW-0326">Glycosidase</keyword>
<keyword evidence="7" id="KW-0862">Zinc</keyword>
<evidence type="ECO:0000256" key="4">
    <source>
        <dbReference type="ARBA" id="ARBA00022763"/>
    </source>
</evidence>
<feature type="domain" description="FPG-type" evidence="13">
    <location>
        <begin position="234"/>
        <end position="268"/>
    </location>
</feature>